<dbReference type="InterPro" id="IPR001757">
    <property type="entry name" value="P_typ_ATPase"/>
</dbReference>
<dbReference type="Proteomes" id="UP000030746">
    <property type="component" value="Unassembled WGS sequence"/>
</dbReference>
<dbReference type="InterPro" id="IPR059000">
    <property type="entry name" value="ATPase_P-type_domA"/>
</dbReference>
<keyword evidence="6 18" id="KW-0812">Transmembrane</keyword>
<comment type="function">
    <text evidence="18">Catalyzes the hydrolysis of ATP coupled with the transport of calcium.</text>
</comment>
<dbReference type="NCBIfam" id="TIGR01116">
    <property type="entry name" value="ATPase-IIA1_Ca"/>
    <property type="match status" value="1"/>
</dbReference>
<dbReference type="GO" id="GO:0046872">
    <property type="term" value="F:metal ion binding"/>
    <property type="evidence" value="ECO:0007669"/>
    <property type="project" value="UniProtKB-KW"/>
</dbReference>
<keyword evidence="15 18" id="KW-1133">Transmembrane helix</keyword>
<keyword evidence="8 18" id="KW-0547">Nucleotide-binding</keyword>
<evidence type="ECO:0000259" key="19">
    <source>
        <dbReference type="SMART" id="SM00831"/>
    </source>
</evidence>
<evidence type="ECO:0000256" key="5">
    <source>
        <dbReference type="ARBA" id="ARBA00022568"/>
    </source>
</evidence>
<dbReference type="AlphaFoldDB" id="V4AKV4"/>
<dbReference type="InterPro" id="IPR018303">
    <property type="entry name" value="ATPase_P-typ_P_site"/>
</dbReference>
<evidence type="ECO:0000313" key="21">
    <source>
        <dbReference type="Proteomes" id="UP000030746"/>
    </source>
</evidence>
<evidence type="ECO:0000256" key="18">
    <source>
        <dbReference type="RuleBase" id="RU361146"/>
    </source>
</evidence>
<sequence>MDLAFAKPVKEVLDNFNTDENSGLSDDQIKKALEKYGPNELPAEEGKPLWELILEQFDDLLVKILLLAAVISFVLAWFEETEEQITAFVEPFVILTILIANAIVGVWQERNAESAIEALKEYEPEIAKVIRQNHKGVQRIRASNLVPGDLTEVSVGDKVPADIRVIAIYSTTLRVDQAILTGESVSVLKHTDAVPDPRSVNQDKKNILFSGTNIAAGKCRGIVIGTGLNTEIGKIRNEMMDTETEKTPLQQKLDEFGEQLSKVITVICVAVWAINIGHFNDPAHGGSWMRGAIYYFKIAVALAVAAIPEGLPAVITTCLALGTRRMAKKNAIVRSLPSVETLGCTSVICSDKTGTLTTNQMSVCKMFLFSKIEGNMIETSQFEITGSTYAPEGEIFYKSRKIKCGDFPGLEEVAVICAMCNDSSVDYNDAKDQFEKVGEATETALTVLCEKMNVYNTDRTGLTKRENCTCANQVIQEMWNKEVTLEFSRDRKSMSVYAAPNKPTRIANGARMFCKGAPEGLLDRCTHVRIGANKVPMSPAIKAEIVKQVKIYGTGRDTLRCLALATIDNPPRIEDMDLEDSRKFIQYETNMTFVGVVGMLDPPREEVKQSIVNCAVAGIRVIVITGDNKATAEAICRRIGVFGENESTDGLAYTGREFDELAPEEQRAACMRARLFARVEPTHKSKIVEFLQGEGEISAMTGDGVNDAPALKKAEIGIAMGSGTAVAKSAADILSNNFQMVLADDNFSSIVAAVEEGRAIYSNMKQFIRYLISSNIGEVVCIFLTAALGIPEALIPVQLLWVNLVTDGFPATALGFNPPDLDIMKKPPRNPKEGLITGWLFFRYMAIGIYVGCATVGSAAWWFMVYDHGPRLNYYQLTHQAQCLNQDEMFAGIDCSVFRHPKPMTMALSVLVVIEMLNALNSLSENQSLMAMPPWSNKWLCGAIVLSMSLHFLILYVDVMSVIFQITPLNLVEWMAVLKISIPVIILDEALKFVARKFADAPFMKEAPAAPPPEMGRRRSSIFHLKKMG</sequence>
<dbReference type="FunFam" id="1.20.1110.10:FF:000065">
    <property type="entry name" value="Sarcoplasmic/endoplasmic reticulum calcium ATPase 1"/>
    <property type="match status" value="3"/>
</dbReference>
<feature type="transmembrane region" description="Helical" evidence="18">
    <location>
        <begin position="940"/>
        <end position="964"/>
    </location>
</feature>
<keyword evidence="4" id="KW-0597">Phosphoprotein</keyword>
<dbReference type="OMA" id="PLWNNMM"/>
<keyword evidence="14" id="KW-1278">Translocase</keyword>
<dbReference type="GO" id="GO:0005524">
    <property type="term" value="F:ATP binding"/>
    <property type="evidence" value="ECO:0007669"/>
    <property type="project" value="UniProtKB-KW"/>
</dbReference>
<keyword evidence="21" id="KW-1185">Reference proteome</keyword>
<dbReference type="InterPro" id="IPR036412">
    <property type="entry name" value="HAD-like_sf"/>
</dbReference>
<dbReference type="SUPFAM" id="SSF56784">
    <property type="entry name" value="HAD-like"/>
    <property type="match status" value="1"/>
</dbReference>
<evidence type="ECO:0000256" key="4">
    <source>
        <dbReference type="ARBA" id="ARBA00022553"/>
    </source>
</evidence>
<dbReference type="PANTHER" id="PTHR42861">
    <property type="entry name" value="CALCIUM-TRANSPORTING ATPASE"/>
    <property type="match status" value="1"/>
</dbReference>
<dbReference type="InterPro" id="IPR008250">
    <property type="entry name" value="ATPase_P-typ_transduc_dom_A_sf"/>
</dbReference>
<dbReference type="GO" id="GO:0005388">
    <property type="term" value="F:P-type calcium transporter activity"/>
    <property type="evidence" value="ECO:0007669"/>
    <property type="project" value="UniProtKB-EC"/>
</dbReference>
<dbReference type="PROSITE" id="PS00154">
    <property type="entry name" value="ATPASE_E1_E2"/>
    <property type="match status" value="1"/>
</dbReference>
<dbReference type="SFLD" id="SFLDS00003">
    <property type="entry name" value="Haloacid_Dehalogenase"/>
    <property type="match status" value="1"/>
</dbReference>
<dbReference type="GeneID" id="20246100"/>
<evidence type="ECO:0000256" key="6">
    <source>
        <dbReference type="ARBA" id="ARBA00022692"/>
    </source>
</evidence>
<comment type="subcellular location">
    <subcellularLocation>
        <location evidence="2">Endoplasmic reticulum membrane</location>
        <topology evidence="2">Multi-pass membrane protein</topology>
    </subcellularLocation>
    <subcellularLocation>
        <location evidence="18">Membrane</location>
        <topology evidence="18">Multi-pass membrane protein</topology>
    </subcellularLocation>
    <subcellularLocation>
        <location evidence="1">Sarcoplasmic reticulum membrane</location>
        <topology evidence="1">Multi-pass membrane protein</topology>
    </subcellularLocation>
</comment>
<evidence type="ECO:0000256" key="13">
    <source>
        <dbReference type="ARBA" id="ARBA00022951"/>
    </source>
</evidence>
<accession>V4AKV4</accession>
<keyword evidence="16 18" id="KW-0406">Ion transport</keyword>
<feature type="transmembrane region" description="Helical" evidence="18">
    <location>
        <begin position="840"/>
        <end position="864"/>
    </location>
</feature>
<evidence type="ECO:0000256" key="12">
    <source>
        <dbReference type="ARBA" id="ARBA00022842"/>
    </source>
</evidence>
<dbReference type="EMBL" id="KB201304">
    <property type="protein sequence ID" value="ESO97772.1"/>
    <property type="molecule type" value="Genomic_DNA"/>
</dbReference>
<dbReference type="Pfam" id="PF00689">
    <property type="entry name" value="Cation_ATPase_C"/>
    <property type="match status" value="1"/>
</dbReference>
<dbReference type="InterPro" id="IPR023299">
    <property type="entry name" value="ATPase_P-typ_cyto_dom_N"/>
</dbReference>
<dbReference type="KEGG" id="lgi:LOTGIDRAFT_208914"/>
<dbReference type="Pfam" id="PF13246">
    <property type="entry name" value="Cation_ATPase"/>
    <property type="match status" value="1"/>
</dbReference>
<keyword evidence="3 18" id="KW-0813">Transport</keyword>
<keyword evidence="13" id="KW-0703">Sarcoplasmic reticulum</keyword>
<dbReference type="FunFam" id="3.40.1110.10:FF:000003">
    <property type="entry name" value="Calcium-transporting ATPase"/>
    <property type="match status" value="1"/>
</dbReference>
<feature type="transmembrane region" description="Helical" evidence="18">
    <location>
        <begin position="84"/>
        <end position="107"/>
    </location>
</feature>
<dbReference type="FunFam" id="2.70.150.10:FF:000143">
    <property type="entry name" value="Calcium-transporting ATPase"/>
    <property type="match status" value="1"/>
</dbReference>
<dbReference type="InterPro" id="IPR044492">
    <property type="entry name" value="P_typ_ATPase_HD_dom"/>
</dbReference>
<keyword evidence="17 18" id="KW-0472">Membrane</keyword>
<dbReference type="STRING" id="225164.V4AKV4"/>
<evidence type="ECO:0000256" key="15">
    <source>
        <dbReference type="ARBA" id="ARBA00022989"/>
    </source>
</evidence>
<feature type="transmembrane region" description="Helical" evidence="18">
    <location>
        <begin position="260"/>
        <end position="280"/>
    </location>
</feature>
<dbReference type="InterPro" id="IPR004014">
    <property type="entry name" value="ATPase_P-typ_cation-transptr_N"/>
</dbReference>
<evidence type="ECO:0000256" key="17">
    <source>
        <dbReference type="ARBA" id="ARBA00023136"/>
    </source>
</evidence>
<evidence type="ECO:0000256" key="11">
    <source>
        <dbReference type="ARBA" id="ARBA00022840"/>
    </source>
</evidence>
<proteinExistence type="inferred from homology"/>
<dbReference type="OrthoDB" id="3352408at2759"/>
<dbReference type="SUPFAM" id="SSF81665">
    <property type="entry name" value="Calcium ATPase, transmembrane domain M"/>
    <property type="match status" value="1"/>
</dbReference>
<comment type="caution">
    <text evidence="18">Lacks conserved residue(s) required for the propagation of feature annotation.</text>
</comment>
<evidence type="ECO:0000256" key="8">
    <source>
        <dbReference type="ARBA" id="ARBA00022741"/>
    </source>
</evidence>
<feature type="transmembrane region" description="Helical" evidence="18">
    <location>
        <begin position="292"/>
        <end position="321"/>
    </location>
</feature>
<dbReference type="SFLD" id="SFLDF00027">
    <property type="entry name" value="p-type_atpase"/>
    <property type="match status" value="1"/>
</dbReference>
<dbReference type="NCBIfam" id="TIGR01494">
    <property type="entry name" value="ATPase_P-type"/>
    <property type="match status" value="2"/>
</dbReference>
<evidence type="ECO:0000256" key="14">
    <source>
        <dbReference type="ARBA" id="ARBA00022967"/>
    </source>
</evidence>
<dbReference type="HOGENOM" id="CLU_002360_3_2_1"/>
<dbReference type="GO" id="GO:0033017">
    <property type="term" value="C:sarcoplasmic reticulum membrane"/>
    <property type="evidence" value="ECO:0007669"/>
    <property type="project" value="UniProtKB-SubCell"/>
</dbReference>
<evidence type="ECO:0000256" key="3">
    <source>
        <dbReference type="ARBA" id="ARBA00022448"/>
    </source>
</evidence>
<evidence type="ECO:0000256" key="7">
    <source>
        <dbReference type="ARBA" id="ARBA00022723"/>
    </source>
</evidence>
<gene>
    <name evidence="20" type="ORF">LOTGIDRAFT_208914</name>
</gene>
<keyword evidence="9" id="KW-0256">Endoplasmic reticulum</keyword>
<dbReference type="SFLD" id="SFLDG00002">
    <property type="entry name" value="C1.7:_P-type_atpase_like"/>
    <property type="match status" value="1"/>
</dbReference>
<keyword evidence="7" id="KW-0479">Metal-binding</keyword>
<dbReference type="Pfam" id="PF00690">
    <property type="entry name" value="Cation_ATPase_N"/>
    <property type="match status" value="1"/>
</dbReference>
<feature type="transmembrane region" description="Helical" evidence="18">
    <location>
        <begin position="767"/>
        <end position="788"/>
    </location>
</feature>
<evidence type="ECO:0000256" key="2">
    <source>
        <dbReference type="ARBA" id="ARBA00004477"/>
    </source>
</evidence>
<keyword evidence="10 18" id="KW-0106">Calcium</keyword>
<dbReference type="Gene3D" id="1.20.1110.10">
    <property type="entry name" value="Calcium-transporting ATPase, transmembrane domain"/>
    <property type="match status" value="1"/>
</dbReference>
<feature type="transmembrane region" description="Helical" evidence="18">
    <location>
        <begin position="60"/>
        <end position="78"/>
    </location>
</feature>
<dbReference type="PRINTS" id="PR00119">
    <property type="entry name" value="CATATPASE"/>
</dbReference>
<dbReference type="EC" id="7.2.2.10" evidence="18"/>
<dbReference type="Gene3D" id="3.40.50.1000">
    <property type="entry name" value="HAD superfamily/HAD-like"/>
    <property type="match status" value="1"/>
</dbReference>
<dbReference type="InterPro" id="IPR005782">
    <property type="entry name" value="P-type_ATPase_IIA"/>
</dbReference>
<evidence type="ECO:0000256" key="16">
    <source>
        <dbReference type="ARBA" id="ARBA00023065"/>
    </source>
</evidence>
<name>V4AKV4_LOTGI</name>
<dbReference type="SUPFAM" id="SSF81653">
    <property type="entry name" value="Calcium ATPase, transduction domain A"/>
    <property type="match status" value="1"/>
</dbReference>
<comment type="similarity">
    <text evidence="18">Belongs to the cation transport ATPase (P-type) (TC 3.A.3) family.</text>
</comment>
<dbReference type="CDD" id="cd02083">
    <property type="entry name" value="P-type_ATPase_SERCA"/>
    <property type="match status" value="1"/>
</dbReference>
<evidence type="ECO:0000256" key="10">
    <source>
        <dbReference type="ARBA" id="ARBA00022837"/>
    </source>
</evidence>
<feature type="domain" description="Cation-transporting P-type ATPase N-terminal" evidence="19">
    <location>
        <begin position="3"/>
        <end position="77"/>
    </location>
</feature>
<evidence type="ECO:0000256" key="9">
    <source>
        <dbReference type="ARBA" id="ARBA00022824"/>
    </source>
</evidence>
<keyword evidence="5 18" id="KW-0109">Calcium transport</keyword>
<dbReference type="GO" id="GO:0016887">
    <property type="term" value="F:ATP hydrolysis activity"/>
    <property type="evidence" value="ECO:0007669"/>
    <property type="project" value="InterPro"/>
</dbReference>
<dbReference type="SUPFAM" id="SSF81660">
    <property type="entry name" value="Metal cation-transporting ATPase, ATP-binding domain N"/>
    <property type="match status" value="1"/>
</dbReference>
<dbReference type="InterPro" id="IPR023214">
    <property type="entry name" value="HAD_sf"/>
</dbReference>
<dbReference type="FunFam" id="3.40.50.1000:FF:000005">
    <property type="entry name" value="Calcium-transporting ATPase 1"/>
    <property type="match status" value="1"/>
</dbReference>
<evidence type="ECO:0000256" key="1">
    <source>
        <dbReference type="ARBA" id="ARBA00004326"/>
    </source>
</evidence>
<dbReference type="CTD" id="20246100"/>
<dbReference type="InterPro" id="IPR023298">
    <property type="entry name" value="ATPase_P-typ_TM_dom_sf"/>
</dbReference>
<dbReference type="Pfam" id="PF00122">
    <property type="entry name" value="E1-E2_ATPase"/>
    <property type="match status" value="1"/>
</dbReference>
<reference evidence="20 21" key="1">
    <citation type="journal article" date="2013" name="Nature">
        <title>Insights into bilaterian evolution from three spiralian genomes.</title>
        <authorList>
            <person name="Simakov O."/>
            <person name="Marletaz F."/>
            <person name="Cho S.J."/>
            <person name="Edsinger-Gonzales E."/>
            <person name="Havlak P."/>
            <person name="Hellsten U."/>
            <person name="Kuo D.H."/>
            <person name="Larsson T."/>
            <person name="Lv J."/>
            <person name="Arendt D."/>
            <person name="Savage R."/>
            <person name="Osoegawa K."/>
            <person name="de Jong P."/>
            <person name="Grimwood J."/>
            <person name="Chapman J.A."/>
            <person name="Shapiro H."/>
            <person name="Aerts A."/>
            <person name="Otillar R.P."/>
            <person name="Terry A.Y."/>
            <person name="Boore J.L."/>
            <person name="Grigoriev I.V."/>
            <person name="Lindberg D.R."/>
            <person name="Seaver E.C."/>
            <person name="Weisblat D.A."/>
            <person name="Putnam N.H."/>
            <person name="Rokhsar D.S."/>
        </authorList>
    </citation>
    <scope>NUCLEOTIDE SEQUENCE [LARGE SCALE GENOMIC DNA]</scope>
</reference>
<protein>
    <recommendedName>
        <fullName evidence="18">Calcium-transporting ATPase</fullName>
        <ecNumber evidence="18">7.2.2.10</ecNumber>
    </recommendedName>
</protein>
<dbReference type="Gene3D" id="3.40.1110.10">
    <property type="entry name" value="Calcium-transporting ATPase, cytoplasmic domain N"/>
    <property type="match status" value="1"/>
</dbReference>
<dbReference type="SMART" id="SM00831">
    <property type="entry name" value="Cation_ATPase_N"/>
    <property type="match status" value="1"/>
</dbReference>
<evidence type="ECO:0000313" key="20">
    <source>
        <dbReference type="EMBL" id="ESO97772.1"/>
    </source>
</evidence>
<dbReference type="InterPro" id="IPR006068">
    <property type="entry name" value="ATPase_P-typ_cation-transptr_C"/>
</dbReference>
<comment type="catalytic activity">
    <reaction evidence="18">
        <text>Ca(2+)(in) + ATP + H2O = Ca(2+)(out) + ADP + phosphate + H(+)</text>
        <dbReference type="Rhea" id="RHEA:18105"/>
        <dbReference type="ChEBI" id="CHEBI:15377"/>
        <dbReference type="ChEBI" id="CHEBI:15378"/>
        <dbReference type="ChEBI" id="CHEBI:29108"/>
        <dbReference type="ChEBI" id="CHEBI:30616"/>
        <dbReference type="ChEBI" id="CHEBI:43474"/>
        <dbReference type="ChEBI" id="CHEBI:456216"/>
        <dbReference type="EC" id="7.2.2.10"/>
    </reaction>
</comment>
<dbReference type="RefSeq" id="XP_009051621.1">
    <property type="nucleotide sequence ID" value="XM_009053373.1"/>
</dbReference>
<keyword evidence="12" id="KW-0460">Magnesium</keyword>
<organism evidence="20 21">
    <name type="scientific">Lottia gigantea</name>
    <name type="common">Giant owl limpet</name>
    <dbReference type="NCBI Taxonomy" id="225164"/>
    <lineage>
        <taxon>Eukaryota</taxon>
        <taxon>Metazoa</taxon>
        <taxon>Spiralia</taxon>
        <taxon>Lophotrochozoa</taxon>
        <taxon>Mollusca</taxon>
        <taxon>Gastropoda</taxon>
        <taxon>Patellogastropoda</taxon>
        <taxon>Lottioidea</taxon>
        <taxon>Lottiidae</taxon>
        <taxon>Lottia</taxon>
    </lineage>
</organism>
<dbReference type="Gene3D" id="2.70.150.10">
    <property type="entry name" value="Calcium-transporting ATPase, cytoplasmic transduction domain A"/>
    <property type="match status" value="1"/>
</dbReference>
<dbReference type="Pfam" id="PF08282">
    <property type="entry name" value="Hydrolase_3"/>
    <property type="match status" value="1"/>
</dbReference>
<keyword evidence="11 18" id="KW-0067">ATP-binding</keyword>